<name>A0A3T0BM89_SALET</name>
<accession>A0A3T0BM89</accession>
<gene>
    <name evidence="1" type="ORF">ELZ69_12855</name>
</gene>
<reference evidence="1" key="1">
    <citation type="submission" date="2018-12" db="EMBL/GenBank/DDBJ databases">
        <title>Complete genome sequences of twenty non-typhoidal Salmonella isolates from Rwanda.</title>
        <authorList>
            <person name="Byukusenge M."/>
            <person name="Li L."/>
            <person name="Subhashinie K."/>
            <person name="Nzayirambaho M."/>
            <person name="Kuchipudi S.V."/>
            <person name="Jayarao B.M."/>
        </authorList>
    </citation>
    <scope>NUCLEOTIDE SEQUENCE</scope>
    <source>
        <strain evidence="1">RSE02</strain>
    </source>
</reference>
<organism evidence="1">
    <name type="scientific">Salmonella enterica subsp. enterica serovar Moero</name>
    <dbReference type="NCBI Taxonomy" id="2500154"/>
    <lineage>
        <taxon>Bacteria</taxon>
        <taxon>Pseudomonadati</taxon>
        <taxon>Pseudomonadota</taxon>
        <taxon>Gammaproteobacteria</taxon>
        <taxon>Enterobacterales</taxon>
        <taxon>Enterobacteriaceae</taxon>
        <taxon>Salmonella</taxon>
    </lineage>
</organism>
<protein>
    <recommendedName>
        <fullName evidence="2">MarR family transcriptional regulator</fullName>
    </recommendedName>
</protein>
<sequence length="101" mass="11370">MKDKGQMRGIAAFVATNPGCFCHEVIAGTGIQKCAVTSALIKLVKRGTLRRVGNPKHYRYFIATRAEVIVNDMAIKPGDYDHDRPNHLSAMFNQKLREVRR</sequence>
<proteinExistence type="predicted"/>
<dbReference type="EMBL" id="CP034722">
    <property type="protein sequence ID" value="AZT29210.1"/>
    <property type="molecule type" value="Genomic_DNA"/>
</dbReference>
<evidence type="ECO:0000313" key="1">
    <source>
        <dbReference type="EMBL" id="AZT29210.1"/>
    </source>
</evidence>
<dbReference type="AlphaFoldDB" id="A0A3T0BM89"/>
<evidence type="ECO:0008006" key="2">
    <source>
        <dbReference type="Google" id="ProtNLM"/>
    </source>
</evidence>